<organism evidence="2 3">
    <name type="scientific">Litoreibacter roseus</name>
    <dbReference type="NCBI Taxonomy" id="2601869"/>
    <lineage>
        <taxon>Bacteria</taxon>
        <taxon>Pseudomonadati</taxon>
        <taxon>Pseudomonadota</taxon>
        <taxon>Alphaproteobacteria</taxon>
        <taxon>Rhodobacterales</taxon>
        <taxon>Roseobacteraceae</taxon>
        <taxon>Litoreibacter</taxon>
    </lineage>
</organism>
<evidence type="ECO:0000313" key="2">
    <source>
        <dbReference type="EMBL" id="GFE66170.1"/>
    </source>
</evidence>
<evidence type="ECO:0008006" key="4">
    <source>
        <dbReference type="Google" id="ProtNLM"/>
    </source>
</evidence>
<keyword evidence="1" id="KW-0472">Membrane</keyword>
<dbReference type="InterPro" id="IPR047700">
    <property type="entry name" value="NrtS-like"/>
</dbReference>
<gene>
    <name evidence="2" type="ORF">KIN_32440</name>
</gene>
<feature type="transmembrane region" description="Helical" evidence="1">
    <location>
        <begin position="57"/>
        <end position="75"/>
    </location>
</feature>
<dbReference type="NCBIfam" id="NF038050">
    <property type="entry name" value="NrtS"/>
    <property type="match status" value="1"/>
</dbReference>
<dbReference type="AlphaFoldDB" id="A0A6N6JJY0"/>
<dbReference type="OrthoDB" id="282896at2"/>
<evidence type="ECO:0000256" key="1">
    <source>
        <dbReference type="SAM" id="Phobius"/>
    </source>
</evidence>
<keyword evidence="3" id="KW-1185">Reference proteome</keyword>
<comment type="caution">
    <text evidence="2">The sequence shown here is derived from an EMBL/GenBank/DDBJ whole genome shotgun (WGS) entry which is preliminary data.</text>
</comment>
<proteinExistence type="predicted"/>
<keyword evidence="1" id="KW-1133">Transmembrane helix</keyword>
<feature type="transmembrane region" description="Helical" evidence="1">
    <location>
        <begin position="19"/>
        <end position="37"/>
    </location>
</feature>
<reference evidence="2 3" key="1">
    <citation type="submission" date="2019-12" db="EMBL/GenBank/DDBJ databases">
        <title>Litoreibacter badius sp. nov., a novel bacteriochlorophyll a-containing bacterium in the genus Litoreibacter.</title>
        <authorList>
            <person name="Kanamuro M."/>
            <person name="Takabe Y."/>
            <person name="Mori K."/>
            <person name="Takaichi S."/>
            <person name="Hanada S."/>
        </authorList>
    </citation>
    <scope>NUCLEOTIDE SEQUENCE [LARGE SCALE GENOMIC DNA]</scope>
    <source>
        <strain evidence="2 3">K6</strain>
    </source>
</reference>
<keyword evidence="1" id="KW-0812">Transmembrane</keyword>
<name>A0A6N6JJY0_9RHOB</name>
<evidence type="ECO:0000313" key="3">
    <source>
        <dbReference type="Proteomes" id="UP000436822"/>
    </source>
</evidence>
<dbReference type="EMBL" id="BLJE01000004">
    <property type="protein sequence ID" value="GFE66170.1"/>
    <property type="molecule type" value="Genomic_DNA"/>
</dbReference>
<accession>A0A6N6JJY0</accession>
<sequence>MNPQPEAEPLFRLVTRRTVVRRALIMALIVGHVLAAINHGDRILSGTMSPGDWGKVLLTFLVPYTVSTISSVLAISEQRHGLHKPAPQKYATCPAEGGQS</sequence>
<dbReference type="RefSeq" id="WP_159808988.1">
    <property type="nucleotide sequence ID" value="NZ_BLJE01000004.1"/>
</dbReference>
<dbReference type="Proteomes" id="UP000436822">
    <property type="component" value="Unassembled WGS sequence"/>
</dbReference>
<protein>
    <recommendedName>
        <fullName evidence="4">Phosphoenolpyruvate protein kinase</fullName>
    </recommendedName>
</protein>